<evidence type="ECO:0000313" key="1">
    <source>
        <dbReference type="EMBL" id="CAG8567941.1"/>
    </source>
</evidence>
<dbReference type="Proteomes" id="UP000789706">
    <property type="component" value="Unassembled WGS sequence"/>
</dbReference>
<name>A0A9N9FZZ8_9GLOM</name>
<evidence type="ECO:0000313" key="2">
    <source>
        <dbReference type="Proteomes" id="UP000789706"/>
    </source>
</evidence>
<dbReference type="OrthoDB" id="2346685at2759"/>
<sequence length="208" mass="24972">MLSNFLTLPDGRYVSSGSHWIGTVSRRNQIRLNTYEVYRKYKTSYANVYNNVFIYFDINRVNYLCRRLQHIFDRHKEVWEFTENDNWNNQNEEKLRRTLQECVTPPLFKLRAVVFTVYEDILDGIANSEVERDDLINLFLQICKDDENIYSDEVYNQIADFFELAESYIPLSFEGRDEIEPEDNYELDYEKIKKKAKTILRALEKSII</sequence>
<accession>A0A9N9FZZ8</accession>
<proteinExistence type="predicted"/>
<keyword evidence="2" id="KW-1185">Reference proteome</keyword>
<protein>
    <submittedName>
        <fullName evidence="1">10158_t:CDS:1</fullName>
    </submittedName>
</protein>
<dbReference type="AlphaFoldDB" id="A0A9N9FZZ8"/>
<organism evidence="1 2">
    <name type="scientific">Diversispora eburnea</name>
    <dbReference type="NCBI Taxonomy" id="1213867"/>
    <lineage>
        <taxon>Eukaryota</taxon>
        <taxon>Fungi</taxon>
        <taxon>Fungi incertae sedis</taxon>
        <taxon>Mucoromycota</taxon>
        <taxon>Glomeromycotina</taxon>
        <taxon>Glomeromycetes</taxon>
        <taxon>Diversisporales</taxon>
        <taxon>Diversisporaceae</taxon>
        <taxon>Diversispora</taxon>
    </lineage>
</organism>
<gene>
    <name evidence="1" type="ORF">DEBURN_LOCUS7928</name>
</gene>
<dbReference type="EMBL" id="CAJVPK010001053">
    <property type="protein sequence ID" value="CAG8567941.1"/>
    <property type="molecule type" value="Genomic_DNA"/>
</dbReference>
<comment type="caution">
    <text evidence="1">The sequence shown here is derived from an EMBL/GenBank/DDBJ whole genome shotgun (WGS) entry which is preliminary data.</text>
</comment>
<reference evidence="1" key="1">
    <citation type="submission" date="2021-06" db="EMBL/GenBank/DDBJ databases">
        <authorList>
            <person name="Kallberg Y."/>
            <person name="Tangrot J."/>
            <person name="Rosling A."/>
        </authorList>
    </citation>
    <scope>NUCLEOTIDE SEQUENCE</scope>
    <source>
        <strain evidence="1">AZ414A</strain>
    </source>
</reference>